<protein>
    <recommendedName>
        <fullName evidence="4">DUF4034 domain-containing protein</fullName>
    </recommendedName>
</protein>
<feature type="transmembrane region" description="Helical" evidence="1">
    <location>
        <begin position="6"/>
        <end position="22"/>
    </location>
</feature>
<proteinExistence type="predicted"/>
<keyword evidence="1" id="KW-0472">Membrane</keyword>
<evidence type="ECO:0000256" key="1">
    <source>
        <dbReference type="SAM" id="Phobius"/>
    </source>
</evidence>
<dbReference type="STRING" id="68231.AQJ30_29240"/>
<evidence type="ECO:0008006" key="4">
    <source>
        <dbReference type="Google" id="ProtNLM"/>
    </source>
</evidence>
<dbReference type="RefSeq" id="WP_067239914.1">
    <property type="nucleotide sequence ID" value="NZ_KQ948561.1"/>
</dbReference>
<keyword evidence="1" id="KW-1133">Transmembrane helix</keyword>
<keyword evidence="3" id="KW-1185">Reference proteome</keyword>
<dbReference type="EMBL" id="LMWS01000039">
    <property type="protein sequence ID" value="KUN34386.1"/>
    <property type="molecule type" value="Genomic_DNA"/>
</dbReference>
<accession>A0A101QRA7</accession>
<evidence type="ECO:0000313" key="3">
    <source>
        <dbReference type="Proteomes" id="UP000053271"/>
    </source>
</evidence>
<reference evidence="2 3" key="1">
    <citation type="submission" date="2015-10" db="EMBL/GenBank/DDBJ databases">
        <title>Draft genome sequence of Streptomyces longwoodensis DSM 41677, type strain for the species Streptomyces longwoodensis.</title>
        <authorList>
            <person name="Ruckert C."/>
            <person name="Winkler A."/>
            <person name="Kalinowski J."/>
            <person name="Kampfer P."/>
            <person name="Glaeser S."/>
        </authorList>
    </citation>
    <scope>NUCLEOTIDE SEQUENCE [LARGE SCALE GENOMIC DNA]</scope>
    <source>
        <strain evidence="2 3">DSM 41677</strain>
    </source>
</reference>
<comment type="caution">
    <text evidence="2">The sequence shown here is derived from an EMBL/GenBank/DDBJ whole genome shotgun (WGS) entry which is preliminary data.</text>
</comment>
<dbReference type="Proteomes" id="UP000053271">
    <property type="component" value="Unassembled WGS sequence"/>
</dbReference>
<evidence type="ECO:0000313" key="2">
    <source>
        <dbReference type="EMBL" id="KUN34386.1"/>
    </source>
</evidence>
<name>A0A101QRA7_9ACTN</name>
<keyword evidence="1" id="KW-0812">Transmembrane</keyword>
<dbReference type="GeneID" id="91428664"/>
<gene>
    <name evidence="2" type="ORF">AQJ30_29240</name>
</gene>
<sequence length="372" mass="40860">MEILWVLMALVMMGVVLSPFLLRRRGRIEQVAPGHPDAADPADYGFVREEELDVRLPGPDQDLLDVLDVVQRGQDHRAAQQLLAGTETQGELRWQRVQAFAGAAALELQQRPGGVSETPGGQWLRVWRLQAPEDPGGAAVHAEFLVQQAWRTAAPGTDDFRIIMEEARDACGQAALLAPGDPVPHITELSVARGLGYSRPEFEQLWLKVLDRAPHHMGAHLAALHYWCEKWHGSRELAYQFAEAAAARAPRGSLLAAMPLFAVFEHLPEVNLVASFYQSETVTKAIHGALHAVHSARPDDPMLAHVRHLLVFFLVRAERWSEAMNQLVHVDGHVGALPWTLSPDPAAEFAVYRALAVAGYEANGGSPATLPH</sequence>
<organism evidence="2 3">
    <name type="scientific">Streptomyces longwoodensis</name>
    <dbReference type="NCBI Taxonomy" id="68231"/>
    <lineage>
        <taxon>Bacteria</taxon>
        <taxon>Bacillati</taxon>
        <taxon>Actinomycetota</taxon>
        <taxon>Actinomycetes</taxon>
        <taxon>Kitasatosporales</taxon>
        <taxon>Streptomycetaceae</taxon>
        <taxon>Streptomyces</taxon>
    </lineage>
</organism>
<dbReference type="AlphaFoldDB" id="A0A101QRA7"/>